<comment type="caution">
    <text evidence="2">The sequence shown here is derived from an EMBL/GenBank/DDBJ whole genome shotgun (WGS) entry which is preliminary data.</text>
</comment>
<accession>A0ABT9ZUD5</accession>
<protein>
    <submittedName>
        <fullName evidence="2">Uncharacterized protein</fullName>
    </submittedName>
</protein>
<feature type="transmembrane region" description="Helical" evidence="1">
    <location>
        <begin position="132"/>
        <end position="151"/>
    </location>
</feature>
<evidence type="ECO:0000313" key="3">
    <source>
        <dbReference type="Proteomes" id="UP001230005"/>
    </source>
</evidence>
<reference evidence="2 3" key="1">
    <citation type="submission" date="2023-07" db="EMBL/GenBank/DDBJ databases">
        <title>Genomic Encyclopedia of Type Strains, Phase IV (KMG-IV): sequencing the most valuable type-strain genomes for metagenomic binning, comparative biology and taxonomic classification.</title>
        <authorList>
            <person name="Goeker M."/>
        </authorList>
    </citation>
    <scope>NUCLEOTIDE SEQUENCE [LARGE SCALE GENOMIC DNA]</scope>
    <source>
        <strain evidence="2 3">DSM 9768</strain>
    </source>
</reference>
<keyword evidence="1" id="KW-0472">Membrane</keyword>
<feature type="transmembrane region" description="Helical" evidence="1">
    <location>
        <begin position="37"/>
        <end position="58"/>
    </location>
</feature>
<organism evidence="2 3">
    <name type="scientific">Evansella vedderi</name>
    <dbReference type="NCBI Taxonomy" id="38282"/>
    <lineage>
        <taxon>Bacteria</taxon>
        <taxon>Bacillati</taxon>
        <taxon>Bacillota</taxon>
        <taxon>Bacilli</taxon>
        <taxon>Bacillales</taxon>
        <taxon>Bacillaceae</taxon>
        <taxon>Evansella</taxon>
    </lineage>
</organism>
<keyword evidence="1" id="KW-1133">Transmembrane helix</keyword>
<sequence>MGKRISDKSSNISYFFLVIFILAAVIGDRLLNGTVNIFLLILLGLSMVIHPIMTFLIAQKYQFNNNFYLKISNFCEKVDHKYLIKKRKRRLLFIMGLCIGAFVLPPLFGNSGPFHDLLNFLFGEPGEGKSPLPLLFTLVLIAAIFLGFNVYSKKAKESDDIN</sequence>
<dbReference type="RefSeq" id="WP_307325355.1">
    <property type="nucleotide sequence ID" value="NZ_JAUSUG010000007.1"/>
</dbReference>
<feature type="transmembrane region" description="Helical" evidence="1">
    <location>
        <begin position="91"/>
        <end position="112"/>
    </location>
</feature>
<gene>
    <name evidence="2" type="ORF">J2S74_002227</name>
</gene>
<keyword evidence="3" id="KW-1185">Reference proteome</keyword>
<dbReference type="Proteomes" id="UP001230005">
    <property type="component" value="Unassembled WGS sequence"/>
</dbReference>
<feature type="transmembrane region" description="Helical" evidence="1">
    <location>
        <begin position="12"/>
        <end position="31"/>
    </location>
</feature>
<evidence type="ECO:0000256" key="1">
    <source>
        <dbReference type="SAM" id="Phobius"/>
    </source>
</evidence>
<keyword evidence="1" id="KW-0812">Transmembrane</keyword>
<dbReference type="EMBL" id="JAUSUG010000007">
    <property type="protein sequence ID" value="MDQ0254848.1"/>
    <property type="molecule type" value="Genomic_DNA"/>
</dbReference>
<proteinExistence type="predicted"/>
<name>A0ABT9ZUD5_9BACI</name>
<evidence type="ECO:0000313" key="2">
    <source>
        <dbReference type="EMBL" id="MDQ0254848.1"/>
    </source>
</evidence>